<gene>
    <name evidence="1" type="ORF">E2C01_094142</name>
</gene>
<proteinExistence type="predicted"/>
<organism evidence="1 2">
    <name type="scientific">Portunus trituberculatus</name>
    <name type="common">Swimming crab</name>
    <name type="synonym">Neptunus trituberculatus</name>
    <dbReference type="NCBI Taxonomy" id="210409"/>
    <lineage>
        <taxon>Eukaryota</taxon>
        <taxon>Metazoa</taxon>
        <taxon>Ecdysozoa</taxon>
        <taxon>Arthropoda</taxon>
        <taxon>Crustacea</taxon>
        <taxon>Multicrustacea</taxon>
        <taxon>Malacostraca</taxon>
        <taxon>Eumalacostraca</taxon>
        <taxon>Eucarida</taxon>
        <taxon>Decapoda</taxon>
        <taxon>Pleocyemata</taxon>
        <taxon>Brachyura</taxon>
        <taxon>Eubrachyura</taxon>
        <taxon>Portunoidea</taxon>
        <taxon>Portunidae</taxon>
        <taxon>Portuninae</taxon>
        <taxon>Portunus</taxon>
    </lineage>
</organism>
<sequence length="101" mass="11368">MHANTALDFVIEVKSGLPQVCSLFGDVNLNTINKAAAGGMWRGLREARNVPLDLEEREDKAEKRKSCKFRDQQAVRMTFARVEVPTLFLSILFTGLLKFVV</sequence>
<accession>A0A5B7JKY0</accession>
<comment type="caution">
    <text evidence="1">The sequence shown here is derived from an EMBL/GenBank/DDBJ whole genome shotgun (WGS) entry which is preliminary data.</text>
</comment>
<dbReference type="AlphaFoldDB" id="A0A5B7JKY0"/>
<keyword evidence="2" id="KW-1185">Reference proteome</keyword>
<dbReference type="EMBL" id="VSRR010115449">
    <property type="protein sequence ID" value="MPC98761.1"/>
    <property type="molecule type" value="Genomic_DNA"/>
</dbReference>
<reference evidence="1 2" key="1">
    <citation type="submission" date="2019-05" db="EMBL/GenBank/DDBJ databases">
        <title>Another draft genome of Portunus trituberculatus and its Hox gene families provides insights of decapod evolution.</title>
        <authorList>
            <person name="Jeong J.-H."/>
            <person name="Song I."/>
            <person name="Kim S."/>
            <person name="Choi T."/>
            <person name="Kim D."/>
            <person name="Ryu S."/>
            <person name="Kim W."/>
        </authorList>
    </citation>
    <scope>NUCLEOTIDE SEQUENCE [LARGE SCALE GENOMIC DNA]</scope>
    <source>
        <tissue evidence="1">Muscle</tissue>
    </source>
</reference>
<name>A0A5B7JKY0_PORTR</name>
<evidence type="ECO:0000313" key="1">
    <source>
        <dbReference type="EMBL" id="MPC98761.1"/>
    </source>
</evidence>
<evidence type="ECO:0000313" key="2">
    <source>
        <dbReference type="Proteomes" id="UP000324222"/>
    </source>
</evidence>
<dbReference type="Proteomes" id="UP000324222">
    <property type="component" value="Unassembled WGS sequence"/>
</dbReference>
<protein>
    <submittedName>
        <fullName evidence="1">Uncharacterized protein</fullName>
    </submittedName>
</protein>